<protein>
    <submittedName>
        <fullName evidence="7">Cupin domain-containing protein</fullName>
    </submittedName>
</protein>
<evidence type="ECO:0000256" key="3">
    <source>
        <dbReference type="ARBA" id="ARBA00022964"/>
    </source>
</evidence>
<keyword evidence="3" id="KW-0223">Dioxygenase</keyword>
<dbReference type="SUPFAM" id="SSF51197">
    <property type="entry name" value="Clavaminate synthase-like"/>
    <property type="match status" value="1"/>
</dbReference>
<keyword evidence="8" id="KW-1185">Reference proteome</keyword>
<reference evidence="7" key="1">
    <citation type="submission" date="2022-06" db="EMBL/GenBank/DDBJ databases">
        <title>Alkalimarinus sp. nov., isolated from gut of a Alitta virens.</title>
        <authorList>
            <person name="Yang A.I."/>
            <person name="Shin N.-R."/>
        </authorList>
    </citation>
    <scope>NUCLEOTIDE SEQUENCE</scope>
    <source>
        <strain evidence="7">A2M4</strain>
    </source>
</reference>
<dbReference type="PANTHER" id="PTHR13096">
    <property type="entry name" value="MINA53 MYC INDUCED NUCLEAR ANTIGEN"/>
    <property type="match status" value="1"/>
</dbReference>
<dbReference type="Pfam" id="PF08007">
    <property type="entry name" value="JmjC_2"/>
    <property type="match status" value="1"/>
</dbReference>
<accession>A0ABY6N7D6</accession>
<dbReference type="InterPro" id="IPR046799">
    <property type="entry name" value="ROXA-like_wH"/>
</dbReference>
<dbReference type="PANTHER" id="PTHR13096:SF8">
    <property type="entry name" value="RIBOSOMAL OXYGENASE 1"/>
    <property type="match status" value="1"/>
</dbReference>
<evidence type="ECO:0000313" key="7">
    <source>
        <dbReference type="EMBL" id="UZE97929.1"/>
    </source>
</evidence>
<dbReference type="RefSeq" id="WP_265049402.1">
    <property type="nucleotide sequence ID" value="NZ_CP100390.1"/>
</dbReference>
<feature type="domain" description="JmjC" evidence="6">
    <location>
        <begin position="97"/>
        <end position="225"/>
    </location>
</feature>
<sequence>MINILGTITAEQFLSEYWQKKPLLIRQAIPNFECPISPDELAGLACEPEVESRIIIENHEGQPWHPLNGPFNEEQFSQLPETNWSLLIQGLDAIVPEISDLLNHFRFIPNWRIDDIMASYAPKGGSVGPHYDYYDVFLLQAQGKRRWLTGQHCDEHSKTLNNTPLRILEDFETENDWVLEPGDMLYLPPQVAHHGISMGDCITLSIGLRSPTHDQILTSFTDYICNIAVKELHLDDPNLTIQDNPGEMNTYVMDQLKEVVQRYLTNDMLSGWFGQYSTEPKSDHIVQLPEDPIEETELMNYLANANSIRWNEGSRFSYYLAEDKPDQIKFFYDGFEQLLGLDSIPLVKLICSGNQIPLKPLFALLSAGSTTNLLLDLINGGHLYAEEA</sequence>
<organism evidence="7 8">
    <name type="scientific">Alkalimarinus alittae</name>
    <dbReference type="NCBI Taxonomy" id="2961619"/>
    <lineage>
        <taxon>Bacteria</taxon>
        <taxon>Pseudomonadati</taxon>
        <taxon>Pseudomonadota</taxon>
        <taxon>Gammaproteobacteria</taxon>
        <taxon>Alteromonadales</taxon>
        <taxon>Alteromonadaceae</taxon>
        <taxon>Alkalimarinus</taxon>
    </lineage>
</organism>
<evidence type="ECO:0000256" key="1">
    <source>
        <dbReference type="ARBA" id="ARBA00001954"/>
    </source>
</evidence>
<gene>
    <name evidence="7" type="ORF">NKI27_09410</name>
</gene>
<dbReference type="Gene3D" id="3.40.366.30">
    <property type="entry name" value="50S ribosomal protein L16 arginine hydroxylase, Chain A, Domain 2"/>
    <property type="match status" value="1"/>
</dbReference>
<evidence type="ECO:0000313" key="8">
    <source>
        <dbReference type="Proteomes" id="UP001163739"/>
    </source>
</evidence>
<dbReference type="EMBL" id="CP100390">
    <property type="protein sequence ID" value="UZE97929.1"/>
    <property type="molecule type" value="Genomic_DNA"/>
</dbReference>
<evidence type="ECO:0000256" key="2">
    <source>
        <dbReference type="ARBA" id="ARBA00022723"/>
    </source>
</evidence>
<evidence type="ECO:0000256" key="4">
    <source>
        <dbReference type="ARBA" id="ARBA00023002"/>
    </source>
</evidence>
<evidence type="ECO:0000259" key="6">
    <source>
        <dbReference type="PROSITE" id="PS51184"/>
    </source>
</evidence>
<dbReference type="Gene3D" id="2.60.120.650">
    <property type="entry name" value="Cupin"/>
    <property type="match status" value="1"/>
</dbReference>
<keyword evidence="2" id="KW-0479">Metal-binding</keyword>
<dbReference type="InterPro" id="IPR003347">
    <property type="entry name" value="JmjC_dom"/>
</dbReference>
<comment type="cofactor">
    <cofactor evidence="1">
        <name>Fe(2+)</name>
        <dbReference type="ChEBI" id="CHEBI:29033"/>
    </cofactor>
</comment>
<dbReference type="InterPro" id="IPR039994">
    <property type="entry name" value="NO66-like"/>
</dbReference>
<dbReference type="Pfam" id="PF20514">
    <property type="entry name" value="WHD_ROXA"/>
    <property type="match status" value="1"/>
</dbReference>
<dbReference type="Proteomes" id="UP001163739">
    <property type="component" value="Chromosome"/>
</dbReference>
<evidence type="ECO:0000256" key="5">
    <source>
        <dbReference type="ARBA" id="ARBA00023004"/>
    </source>
</evidence>
<keyword evidence="4" id="KW-0560">Oxidoreductase</keyword>
<name>A0ABY6N7D6_9ALTE</name>
<dbReference type="PROSITE" id="PS51184">
    <property type="entry name" value="JMJC"/>
    <property type="match status" value="1"/>
</dbReference>
<dbReference type="SMART" id="SM00558">
    <property type="entry name" value="JmjC"/>
    <property type="match status" value="1"/>
</dbReference>
<proteinExistence type="predicted"/>
<keyword evidence="5" id="KW-0408">Iron</keyword>